<reference evidence="9 10" key="1">
    <citation type="submission" date="2019-07" db="EMBL/GenBank/DDBJ databases">
        <title>Genome sequence of 2 isolates from Red Sea Mangroves.</title>
        <authorList>
            <person name="Sefrji F."/>
            <person name="Michoud G."/>
            <person name="Merlino G."/>
            <person name="Daffonchio D."/>
        </authorList>
    </citation>
    <scope>NUCLEOTIDE SEQUENCE [LARGE SCALE GENOMIC DNA]</scope>
    <source>
        <strain evidence="9 10">R1DC41</strain>
    </source>
</reference>
<dbReference type="Proteomes" id="UP000593626">
    <property type="component" value="Chromosome"/>
</dbReference>
<keyword evidence="4 5" id="KW-0472">Membrane</keyword>
<keyword evidence="2 5" id="KW-0812">Transmembrane</keyword>
<dbReference type="InterPro" id="IPR052165">
    <property type="entry name" value="Membrane_assoc_protease"/>
</dbReference>
<feature type="domain" description="NfeD1b N-terminal" evidence="8">
    <location>
        <begin position="30"/>
        <end position="215"/>
    </location>
</feature>
<feature type="transmembrane region" description="Helical" evidence="5">
    <location>
        <begin position="229"/>
        <end position="249"/>
    </location>
</feature>
<evidence type="ECO:0000256" key="5">
    <source>
        <dbReference type="SAM" id="Phobius"/>
    </source>
</evidence>
<feature type="transmembrane region" description="Helical" evidence="5">
    <location>
        <begin position="279"/>
        <end position="297"/>
    </location>
</feature>
<dbReference type="InterPro" id="IPR012340">
    <property type="entry name" value="NA-bd_OB-fold"/>
</dbReference>
<evidence type="ECO:0000256" key="1">
    <source>
        <dbReference type="ARBA" id="ARBA00004141"/>
    </source>
</evidence>
<evidence type="ECO:0000259" key="8">
    <source>
        <dbReference type="Pfam" id="PF25145"/>
    </source>
</evidence>
<proteinExistence type="predicted"/>
<gene>
    <name evidence="9" type="ORF">G8O30_08125</name>
</gene>
<dbReference type="GO" id="GO:0005886">
    <property type="term" value="C:plasma membrane"/>
    <property type="evidence" value="ECO:0007669"/>
    <property type="project" value="TreeGrafter"/>
</dbReference>
<dbReference type="Pfam" id="PF24961">
    <property type="entry name" value="NfeD_membrane"/>
    <property type="match status" value="1"/>
</dbReference>
<evidence type="ECO:0000256" key="4">
    <source>
        <dbReference type="ARBA" id="ARBA00023136"/>
    </source>
</evidence>
<feature type="transmembrane region" description="Helical" evidence="5">
    <location>
        <begin position="304"/>
        <end position="322"/>
    </location>
</feature>
<protein>
    <submittedName>
        <fullName evidence="9">Nodulation protein NfeD</fullName>
    </submittedName>
</protein>
<comment type="subcellular location">
    <subcellularLocation>
        <location evidence="1">Membrane</location>
        <topology evidence="1">Multi-pass membrane protein</topology>
    </subcellularLocation>
</comment>
<dbReference type="Pfam" id="PF01957">
    <property type="entry name" value="NfeD"/>
    <property type="match status" value="1"/>
</dbReference>
<evidence type="ECO:0000256" key="2">
    <source>
        <dbReference type="ARBA" id="ARBA00022692"/>
    </source>
</evidence>
<feature type="transmembrane region" description="Helical" evidence="5">
    <location>
        <begin position="328"/>
        <end position="350"/>
    </location>
</feature>
<dbReference type="Gene3D" id="2.40.50.140">
    <property type="entry name" value="Nucleic acid-binding proteins"/>
    <property type="match status" value="1"/>
</dbReference>
<evidence type="ECO:0000313" key="10">
    <source>
        <dbReference type="Proteomes" id="UP000593626"/>
    </source>
</evidence>
<dbReference type="AlphaFoldDB" id="A0A7S8CBI0"/>
<dbReference type="PANTHER" id="PTHR33507">
    <property type="entry name" value="INNER MEMBRANE PROTEIN YBBJ"/>
    <property type="match status" value="1"/>
</dbReference>
<organism evidence="9 10">
    <name type="scientific">Mangrovibacillus cuniculi</name>
    <dbReference type="NCBI Taxonomy" id="2593652"/>
    <lineage>
        <taxon>Bacteria</taxon>
        <taxon>Bacillati</taxon>
        <taxon>Bacillota</taxon>
        <taxon>Bacilli</taxon>
        <taxon>Bacillales</taxon>
        <taxon>Bacillaceae</taxon>
        <taxon>Mangrovibacillus</taxon>
    </lineage>
</organism>
<dbReference type="Gene3D" id="3.90.226.10">
    <property type="entry name" value="2-enoyl-CoA Hydratase, Chain A, domain 1"/>
    <property type="match status" value="1"/>
</dbReference>
<dbReference type="InterPro" id="IPR056738">
    <property type="entry name" value="NfeD1b_N"/>
</dbReference>
<evidence type="ECO:0000259" key="6">
    <source>
        <dbReference type="Pfam" id="PF01957"/>
    </source>
</evidence>
<keyword evidence="10" id="KW-1185">Reference proteome</keyword>
<dbReference type="Pfam" id="PF25145">
    <property type="entry name" value="NfeD1b_N"/>
    <property type="match status" value="1"/>
</dbReference>
<dbReference type="InterPro" id="IPR002810">
    <property type="entry name" value="NfeD-like_C"/>
</dbReference>
<feature type="domain" description="NfeD integral membrane" evidence="7">
    <location>
        <begin position="235"/>
        <end position="348"/>
    </location>
</feature>
<feature type="domain" description="NfeD-like C-terminal" evidence="6">
    <location>
        <begin position="380"/>
        <end position="433"/>
    </location>
</feature>
<dbReference type="SUPFAM" id="SSF52096">
    <property type="entry name" value="ClpP/crotonase"/>
    <property type="match status" value="1"/>
</dbReference>
<sequence length="441" mass="47421">MRRWLIISWLLLLCFSLINPIVTFAKGEQKVFVIPLQNEVEKGLLQFLTRGMEEAKEQQADYIVLDIDTPGGVVDAARDIGSLLDSVDIPIIAYVNPEAISAGAYISLHADYIYMHPNAQMGAAGVIDGAGNAAGQKVQSYWYAAMTSAAESHGRDPLYAQAMTNADIDLPKYDAGKGKFLTLTTRTAEEVGYSNGSASTINDIFADLSIENPQVLSVEETFVEKLARFITNPVVVPILLSIAGLGLVVELYSPGFGIAGTMGLSSLLLFFYGHLVAGLAGYEAILLFIIGAVLIILEFFVPGGILGILGALGVVGSILLAGGDIVQMGYAILISFVVVIVAMVVLAKVFGKRMRLWNRLILRDATTTELGYVSNVNRLEIVGRTAVTVTPLRPSGTIMLENERLDAVSEGGFLPSHIEVQIIKVEGSRIVVRALTQSKEE</sequence>
<name>A0A7S8CBI0_9BACI</name>
<dbReference type="InterPro" id="IPR029045">
    <property type="entry name" value="ClpP/crotonase-like_dom_sf"/>
</dbReference>
<dbReference type="EMBL" id="CP049742">
    <property type="protein sequence ID" value="QPC46930.1"/>
    <property type="molecule type" value="Genomic_DNA"/>
</dbReference>
<dbReference type="PANTHER" id="PTHR33507:SF3">
    <property type="entry name" value="INNER MEMBRANE PROTEIN YBBJ"/>
    <property type="match status" value="1"/>
</dbReference>
<dbReference type="KEGG" id="mcui:G8O30_08125"/>
<dbReference type="RefSeq" id="WP_239671598.1">
    <property type="nucleotide sequence ID" value="NZ_CP049742.1"/>
</dbReference>
<evidence type="ECO:0000313" key="9">
    <source>
        <dbReference type="EMBL" id="QPC46930.1"/>
    </source>
</evidence>
<dbReference type="CDD" id="cd07021">
    <property type="entry name" value="Clp_protease_NfeD_like"/>
    <property type="match status" value="1"/>
</dbReference>
<keyword evidence="3 5" id="KW-1133">Transmembrane helix</keyword>
<evidence type="ECO:0000256" key="3">
    <source>
        <dbReference type="ARBA" id="ARBA00022989"/>
    </source>
</evidence>
<dbReference type="InterPro" id="IPR056739">
    <property type="entry name" value="NfeD_membrane"/>
</dbReference>
<evidence type="ECO:0000259" key="7">
    <source>
        <dbReference type="Pfam" id="PF24961"/>
    </source>
</evidence>
<accession>A0A7S8CBI0</accession>